<dbReference type="Proteomes" id="UP000237271">
    <property type="component" value="Unassembled WGS sequence"/>
</dbReference>
<evidence type="ECO:0000313" key="2">
    <source>
        <dbReference type="EMBL" id="POM71921.1"/>
    </source>
</evidence>
<gene>
    <name evidence="2" type="ORF">PHPALM_11450</name>
</gene>
<dbReference type="OrthoDB" id="164300at2759"/>
<protein>
    <submittedName>
        <fullName evidence="2">Type I inositol-3,4-bisphosphate 4-phosphatase</fullName>
    </submittedName>
</protein>
<name>A0A2P4Y294_9STRA</name>
<feature type="transmembrane region" description="Helical" evidence="1">
    <location>
        <begin position="54"/>
        <end position="72"/>
    </location>
</feature>
<dbReference type="EMBL" id="NCKW01006390">
    <property type="protein sequence ID" value="POM71921.1"/>
    <property type="molecule type" value="Genomic_DNA"/>
</dbReference>
<organism evidence="2 3">
    <name type="scientific">Phytophthora palmivora</name>
    <dbReference type="NCBI Taxonomy" id="4796"/>
    <lineage>
        <taxon>Eukaryota</taxon>
        <taxon>Sar</taxon>
        <taxon>Stramenopiles</taxon>
        <taxon>Oomycota</taxon>
        <taxon>Peronosporomycetes</taxon>
        <taxon>Peronosporales</taxon>
        <taxon>Peronosporaceae</taxon>
        <taxon>Phytophthora</taxon>
    </lineage>
</organism>
<feature type="transmembrane region" description="Helical" evidence="1">
    <location>
        <begin position="110"/>
        <end position="131"/>
    </location>
</feature>
<keyword evidence="1" id="KW-0812">Transmembrane</keyword>
<accession>A0A2P4Y294</accession>
<comment type="caution">
    <text evidence="2">The sequence shown here is derived from an EMBL/GenBank/DDBJ whole genome shotgun (WGS) entry which is preliminary data.</text>
</comment>
<reference evidence="2 3" key="1">
    <citation type="journal article" date="2017" name="Genome Biol. Evol.">
        <title>Phytophthora megakarya and P. palmivora, closely related causal agents of cacao black pod rot, underwent increases in genome sizes and gene numbers by different mechanisms.</title>
        <authorList>
            <person name="Ali S.S."/>
            <person name="Shao J."/>
            <person name="Lary D.J."/>
            <person name="Kronmiller B."/>
            <person name="Shen D."/>
            <person name="Strem M.D."/>
            <person name="Amoako-Attah I."/>
            <person name="Akrofi A.Y."/>
            <person name="Begoude B.A."/>
            <person name="Ten Hoopen G.M."/>
            <person name="Coulibaly K."/>
            <person name="Kebe B.I."/>
            <person name="Melnick R.L."/>
            <person name="Guiltinan M.J."/>
            <person name="Tyler B.M."/>
            <person name="Meinhardt L.W."/>
            <person name="Bailey B.A."/>
        </authorList>
    </citation>
    <scope>NUCLEOTIDE SEQUENCE [LARGE SCALE GENOMIC DNA]</scope>
    <source>
        <strain evidence="3">sbr112.9</strain>
    </source>
</reference>
<proteinExistence type="predicted"/>
<keyword evidence="1" id="KW-1133">Transmembrane helix</keyword>
<dbReference type="AlphaFoldDB" id="A0A2P4Y294"/>
<keyword evidence="3" id="KW-1185">Reference proteome</keyword>
<evidence type="ECO:0000256" key="1">
    <source>
        <dbReference type="SAM" id="Phobius"/>
    </source>
</evidence>
<evidence type="ECO:0000313" key="3">
    <source>
        <dbReference type="Proteomes" id="UP000237271"/>
    </source>
</evidence>
<keyword evidence="1" id="KW-0472">Membrane</keyword>
<sequence>MSSASSSVDDGLVFLPQASSAIELLVVSLYLSLALVAACRASSFHSQRSTFQRLMVLFAVTRAASFLTQGLARNLLNRAALCLFFSLVLFQTLLWLDIANPKVSRRSRRLWIAFLLVNGLFYATVLGLAVLHEAKVAEAAHANARLNRSTLWTGVLPWREYSSLQGTDYDADWTNE</sequence>
<feature type="transmembrane region" description="Helical" evidence="1">
    <location>
        <begin position="78"/>
        <end position="98"/>
    </location>
</feature>
<feature type="transmembrane region" description="Helical" evidence="1">
    <location>
        <begin position="20"/>
        <end position="42"/>
    </location>
</feature>